<keyword evidence="3 6" id="KW-0812">Transmembrane</keyword>
<dbReference type="Proteomes" id="UP000321491">
    <property type="component" value="Unassembled WGS sequence"/>
</dbReference>
<evidence type="ECO:0000256" key="2">
    <source>
        <dbReference type="ARBA" id="ARBA00009773"/>
    </source>
</evidence>
<organism evidence="7 8">
    <name type="scientific">Cerasibacillus quisquiliarum</name>
    <dbReference type="NCBI Taxonomy" id="227865"/>
    <lineage>
        <taxon>Bacteria</taxon>
        <taxon>Bacillati</taxon>
        <taxon>Bacillota</taxon>
        <taxon>Bacilli</taxon>
        <taxon>Bacillales</taxon>
        <taxon>Bacillaceae</taxon>
        <taxon>Cerasibacillus</taxon>
    </lineage>
</organism>
<keyword evidence="4 6" id="KW-1133">Transmembrane helix</keyword>
<feature type="transmembrane region" description="Helical" evidence="6">
    <location>
        <begin position="218"/>
        <end position="235"/>
    </location>
</feature>
<sequence>MTRKLWFQVAVGVLLSLLIIKYFTEVKWILSPLLIIAKAIFVPLLIAGIFFYISVPLQTILENRKVPRWGSISIILLILVIGIWFIVSIIGPPVAKQVDHLIKNTPAIVTEINQLADRLLERRGELPESIQETINEKLNSLHILAFDFGKWMIQLFQSLIQATFILILVPFFLIYMLKDHEKFKPLILKFFSGDTKNWVQKTVDDIDTVLKTYIQGQILISSLLSIMLFIGYSIIGLKYALLLAIFAFFMNVIPFIGPWIAFVPALVIGFIQEPSMVIWVSLITLIAQQTDANLITPNIMGRSLDIHPLTVIALLLAAGNIAGFLGVLLAIPTYAVLKAVAKNIYERRQAIKIAANREV</sequence>
<feature type="transmembrane region" description="Helical" evidence="6">
    <location>
        <begin position="241"/>
        <end position="270"/>
    </location>
</feature>
<evidence type="ECO:0000256" key="3">
    <source>
        <dbReference type="ARBA" id="ARBA00022692"/>
    </source>
</evidence>
<dbReference type="AlphaFoldDB" id="A0A511V5G1"/>
<keyword evidence="5 6" id="KW-0472">Membrane</keyword>
<keyword evidence="8" id="KW-1185">Reference proteome</keyword>
<dbReference type="PANTHER" id="PTHR21716:SF69">
    <property type="entry name" value="TRANSPORT PROTEIN YUBA-RELATED"/>
    <property type="match status" value="1"/>
</dbReference>
<comment type="caution">
    <text evidence="7">The sequence shown here is derived from an EMBL/GenBank/DDBJ whole genome shotgun (WGS) entry which is preliminary data.</text>
</comment>
<feature type="transmembrane region" description="Helical" evidence="6">
    <location>
        <begin position="29"/>
        <end position="53"/>
    </location>
</feature>
<feature type="transmembrane region" description="Helical" evidence="6">
    <location>
        <begin position="5"/>
        <end position="23"/>
    </location>
</feature>
<evidence type="ECO:0000256" key="5">
    <source>
        <dbReference type="ARBA" id="ARBA00023136"/>
    </source>
</evidence>
<dbReference type="RefSeq" id="WP_146938773.1">
    <property type="nucleotide sequence ID" value="NZ_BJXW01000043.1"/>
</dbReference>
<dbReference type="EMBL" id="BJXW01000043">
    <property type="protein sequence ID" value="GEN32432.1"/>
    <property type="molecule type" value="Genomic_DNA"/>
</dbReference>
<feature type="transmembrane region" description="Helical" evidence="6">
    <location>
        <begin position="155"/>
        <end position="177"/>
    </location>
</feature>
<dbReference type="GO" id="GO:0016020">
    <property type="term" value="C:membrane"/>
    <property type="evidence" value="ECO:0007669"/>
    <property type="project" value="UniProtKB-SubCell"/>
</dbReference>
<dbReference type="GO" id="GO:0055085">
    <property type="term" value="P:transmembrane transport"/>
    <property type="evidence" value="ECO:0007669"/>
    <property type="project" value="TreeGrafter"/>
</dbReference>
<dbReference type="OrthoDB" id="9793390at2"/>
<evidence type="ECO:0000313" key="8">
    <source>
        <dbReference type="Proteomes" id="UP000321491"/>
    </source>
</evidence>
<evidence type="ECO:0000313" key="7">
    <source>
        <dbReference type="EMBL" id="GEN32432.1"/>
    </source>
</evidence>
<feature type="transmembrane region" description="Helical" evidence="6">
    <location>
        <begin position="74"/>
        <end position="95"/>
    </location>
</feature>
<evidence type="ECO:0000256" key="4">
    <source>
        <dbReference type="ARBA" id="ARBA00022989"/>
    </source>
</evidence>
<dbReference type="Pfam" id="PF01594">
    <property type="entry name" value="AI-2E_transport"/>
    <property type="match status" value="1"/>
</dbReference>
<proteinExistence type="inferred from homology"/>
<evidence type="ECO:0000256" key="6">
    <source>
        <dbReference type="SAM" id="Phobius"/>
    </source>
</evidence>
<name>A0A511V5G1_9BACI</name>
<dbReference type="PANTHER" id="PTHR21716">
    <property type="entry name" value="TRANSMEMBRANE PROTEIN"/>
    <property type="match status" value="1"/>
</dbReference>
<comment type="subcellular location">
    <subcellularLocation>
        <location evidence="1">Membrane</location>
        <topology evidence="1">Multi-pass membrane protein</topology>
    </subcellularLocation>
</comment>
<accession>A0A511V5G1</accession>
<dbReference type="InterPro" id="IPR002549">
    <property type="entry name" value="AI-2E-like"/>
</dbReference>
<protein>
    <submittedName>
        <fullName evidence="7">AI-2E family transporter</fullName>
    </submittedName>
</protein>
<evidence type="ECO:0000256" key="1">
    <source>
        <dbReference type="ARBA" id="ARBA00004141"/>
    </source>
</evidence>
<feature type="transmembrane region" description="Helical" evidence="6">
    <location>
        <begin position="311"/>
        <end position="337"/>
    </location>
</feature>
<reference evidence="7 8" key="1">
    <citation type="submission" date="2019-07" db="EMBL/GenBank/DDBJ databases">
        <title>Whole genome shotgun sequence of Cerasibacillus quisquiliarum NBRC 102429.</title>
        <authorList>
            <person name="Hosoyama A."/>
            <person name="Uohara A."/>
            <person name="Ohji S."/>
            <person name="Ichikawa N."/>
        </authorList>
    </citation>
    <scope>NUCLEOTIDE SEQUENCE [LARGE SCALE GENOMIC DNA]</scope>
    <source>
        <strain evidence="7 8">NBRC 102429</strain>
    </source>
</reference>
<gene>
    <name evidence="7" type="ORF">CQU01_26700</name>
</gene>
<comment type="similarity">
    <text evidence="2">Belongs to the autoinducer-2 exporter (AI-2E) (TC 2.A.86) family.</text>
</comment>